<dbReference type="PANTHER" id="PTHR19965:SF35">
    <property type="entry name" value="RNA ANNEALING PROTEIN YRA1"/>
    <property type="match status" value="1"/>
</dbReference>
<dbReference type="InterPro" id="IPR035979">
    <property type="entry name" value="RBD_domain_sf"/>
</dbReference>
<gene>
    <name evidence="2" type="ORF">BD310DRAFT_917906</name>
</gene>
<protein>
    <submittedName>
        <fullName evidence="2">Uncharacterized protein</fullName>
    </submittedName>
</protein>
<dbReference type="Gene3D" id="3.30.70.330">
    <property type="match status" value="1"/>
</dbReference>
<dbReference type="GO" id="GO:0005634">
    <property type="term" value="C:nucleus"/>
    <property type="evidence" value="ECO:0007669"/>
    <property type="project" value="TreeGrafter"/>
</dbReference>
<evidence type="ECO:0000256" key="1">
    <source>
        <dbReference type="SAM" id="MobiDB-lite"/>
    </source>
</evidence>
<feature type="compositionally biased region" description="Low complexity" evidence="1">
    <location>
        <begin position="169"/>
        <end position="187"/>
    </location>
</feature>
<dbReference type="GO" id="GO:0003729">
    <property type="term" value="F:mRNA binding"/>
    <property type="evidence" value="ECO:0007669"/>
    <property type="project" value="TreeGrafter"/>
</dbReference>
<dbReference type="PANTHER" id="PTHR19965">
    <property type="entry name" value="RNA AND EXPORT FACTOR BINDING PROTEIN"/>
    <property type="match status" value="1"/>
</dbReference>
<dbReference type="InterPro" id="IPR012677">
    <property type="entry name" value="Nucleotide-bd_a/b_plait_sf"/>
</dbReference>
<evidence type="ECO:0000313" key="2">
    <source>
        <dbReference type="EMBL" id="TBU62654.1"/>
    </source>
</evidence>
<feature type="compositionally biased region" description="Polar residues" evidence="1">
    <location>
        <begin position="12"/>
        <end position="26"/>
    </location>
</feature>
<dbReference type="AlphaFoldDB" id="A0A4Q9Q7S0"/>
<accession>A0A4Q9Q7S0</accession>
<reference evidence="2 3" key="1">
    <citation type="submission" date="2019-01" db="EMBL/GenBank/DDBJ databases">
        <title>Draft genome sequences of three monokaryotic isolates of the white-rot basidiomycete fungus Dichomitus squalens.</title>
        <authorList>
            <consortium name="DOE Joint Genome Institute"/>
            <person name="Lopez S.C."/>
            <person name="Andreopoulos B."/>
            <person name="Pangilinan J."/>
            <person name="Lipzen A."/>
            <person name="Riley R."/>
            <person name="Ahrendt S."/>
            <person name="Ng V."/>
            <person name="Barry K."/>
            <person name="Daum C."/>
            <person name="Grigoriev I.V."/>
            <person name="Hilden K.S."/>
            <person name="Makela M.R."/>
            <person name="de Vries R.P."/>
        </authorList>
    </citation>
    <scope>NUCLEOTIDE SEQUENCE [LARGE SCALE GENOMIC DNA]</scope>
    <source>
        <strain evidence="2 3">CBS 464.89</strain>
    </source>
</reference>
<dbReference type="Pfam" id="PF00076">
    <property type="entry name" value="RRM_1"/>
    <property type="match status" value="1"/>
</dbReference>
<dbReference type="SMART" id="SM00360">
    <property type="entry name" value="RRM"/>
    <property type="match status" value="1"/>
</dbReference>
<dbReference type="Pfam" id="PF13865">
    <property type="entry name" value="FoP_duplication"/>
    <property type="match status" value="1"/>
</dbReference>
<dbReference type="PROSITE" id="PS50102">
    <property type="entry name" value="RRM"/>
    <property type="match status" value="1"/>
</dbReference>
<keyword evidence="3" id="KW-1185">Reference proteome</keyword>
<dbReference type="InterPro" id="IPR051229">
    <property type="entry name" value="ALYREF_mRNA_export"/>
</dbReference>
<feature type="region of interest" description="Disordered" evidence="1">
    <location>
        <begin position="168"/>
        <end position="223"/>
    </location>
</feature>
<dbReference type="InterPro" id="IPR025715">
    <property type="entry name" value="FoP_C"/>
</dbReference>
<feature type="compositionally biased region" description="Basic residues" evidence="1">
    <location>
        <begin position="189"/>
        <end position="204"/>
    </location>
</feature>
<proteinExistence type="predicted"/>
<feature type="region of interest" description="Disordered" evidence="1">
    <location>
        <begin position="1"/>
        <end position="49"/>
    </location>
</feature>
<name>A0A4Q9Q7S0_9APHY</name>
<dbReference type="STRING" id="114155.A0A4Q9Q7S0"/>
<sequence>MQAYHSRHGMNTYRSPKQQILGNQATKPPPAWRSDARTASGSHSEGGSKILLSRLPADVEENEVEILFSKTVGPVREVLMVYNSQGRSRGMAVVAFARPTDAAVARAKYNGKIVDGRRPIKIEIVTDDDQPRNAAPAPAIAQPSLLARLGPAPPTTANVLQVNGKKANAQPAAVPASRPAAVPAAQPKARTRTKQGARRLKKQRVQQQAAQPQKRPKPMTAAELDAQIEEYLANRAPIKVSDSMV</sequence>
<evidence type="ECO:0000313" key="3">
    <source>
        <dbReference type="Proteomes" id="UP000292082"/>
    </source>
</evidence>
<dbReference type="SUPFAM" id="SSF54928">
    <property type="entry name" value="RNA-binding domain, RBD"/>
    <property type="match status" value="1"/>
</dbReference>
<organism evidence="2 3">
    <name type="scientific">Dichomitus squalens</name>
    <dbReference type="NCBI Taxonomy" id="114155"/>
    <lineage>
        <taxon>Eukaryota</taxon>
        <taxon>Fungi</taxon>
        <taxon>Dikarya</taxon>
        <taxon>Basidiomycota</taxon>
        <taxon>Agaricomycotina</taxon>
        <taxon>Agaricomycetes</taxon>
        <taxon>Polyporales</taxon>
        <taxon>Polyporaceae</taxon>
        <taxon>Dichomitus</taxon>
    </lineage>
</organism>
<dbReference type="Proteomes" id="UP000292082">
    <property type="component" value="Unassembled WGS sequence"/>
</dbReference>
<dbReference type="EMBL" id="ML145092">
    <property type="protein sequence ID" value="TBU62654.1"/>
    <property type="molecule type" value="Genomic_DNA"/>
</dbReference>
<dbReference type="InterPro" id="IPR000504">
    <property type="entry name" value="RRM_dom"/>
</dbReference>